<dbReference type="Pfam" id="PF21983">
    <property type="entry name" value="NikA-like"/>
    <property type="match status" value="1"/>
</dbReference>
<name>A0A9D5LXJ4_9FIRM</name>
<gene>
    <name evidence="1" type="ORF">INF28_04500</name>
</gene>
<sequence length="106" mass="12476">MMMKSLDNKGRWRAKTVSFRVSFEEAKDLDTRVRLSGLTKQEYIVCRLQERDVIVQPNSRLFKAMRDGIREILSELKRIEKSSDVTDEVLDTINLLAKTYHDLEEK</sequence>
<dbReference type="AlphaFoldDB" id="A0A9D5LXJ4"/>
<comment type="caution">
    <text evidence="1">The sequence shown here is derived from an EMBL/GenBank/DDBJ whole genome shotgun (WGS) entry which is preliminary data.</text>
</comment>
<evidence type="ECO:0000313" key="1">
    <source>
        <dbReference type="EMBL" id="MBE5039721.1"/>
    </source>
</evidence>
<dbReference type="InterPro" id="IPR053842">
    <property type="entry name" value="NikA-like"/>
</dbReference>
<reference evidence="1" key="1">
    <citation type="submission" date="2020-10" db="EMBL/GenBank/DDBJ databases">
        <title>ChiBAC.</title>
        <authorList>
            <person name="Zenner C."/>
            <person name="Hitch T.C.A."/>
            <person name="Clavel T."/>
        </authorList>
    </citation>
    <scope>NUCLEOTIDE SEQUENCE</scope>
    <source>
        <strain evidence="1">DSM 107454</strain>
    </source>
</reference>
<evidence type="ECO:0000313" key="2">
    <source>
        <dbReference type="Proteomes" id="UP000806542"/>
    </source>
</evidence>
<dbReference type="EMBL" id="JADCKB010000007">
    <property type="protein sequence ID" value="MBE5039721.1"/>
    <property type="molecule type" value="Genomic_DNA"/>
</dbReference>
<organism evidence="1 2">
    <name type="scientific">Ructibacterium gallinarum</name>
    <dbReference type="NCBI Taxonomy" id="2779355"/>
    <lineage>
        <taxon>Bacteria</taxon>
        <taxon>Bacillati</taxon>
        <taxon>Bacillota</taxon>
        <taxon>Clostridia</taxon>
        <taxon>Eubacteriales</taxon>
        <taxon>Oscillospiraceae</taxon>
        <taxon>Ructibacterium</taxon>
    </lineage>
</organism>
<protein>
    <submittedName>
        <fullName evidence="1">Mobilization protein</fullName>
    </submittedName>
</protein>
<keyword evidence="2" id="KW-1185">Reference proteome</keyword>
<proteinExistence type="predicted"/>
<accession>A0A9D5LXJ4</accession>
<dbReference type="Proteomes" id="UP000806542">
    <property type="component" value="Unassembled WGS sequence"/>
</dbReference>